<sequence>MANITNINNDLDQLHVGQSTICSPENCQDYVKPSDPNLNILHLNIRSINKNFDSLQVLLNRTGINHDIIILTESWLNKTTNLPILDGFQSYGTKVNNNQNDGVVFYIKDGLKSSIWEPDFKCGNCLVCHLDNKLAVVAVYRSPSYNTKENYDDFLSSLNNVYNKIPSFPNIALVGDLNIDISLNNRNERNLEYLLLNASHGLLPTHFLPTRLEKCLDHTLLKTNLPITTLVLDTHITDHKPTLLSIANPKLERKPNHTTTRINHGAILQELQNTDFSVIFEINDPNLSLHKFITIITQIISKNTVLVKIPKRKRTIKPWITPGLLKCMKNRDKLHNKSKKAPDNLILKLTYTRYRNFCNSLLRKLKKSYEQSELERTRNNPKELWKTIKNITNTSKTRTIPEELLSLCDNPLSSINKVCRFFANVGENLASKIESNTQPPRRPGQRISSHHIPNSTVNSLVLLDIDEAEVEQLILQLNNDSAVGWDGISPLLLKTCKNVLVLHITYLFNCCLQKGVFPEALKKAIVHPIHKGGDRTCVNNYRPISVLPVLSKLLERILNNRLKTFLERYRIIAENQYGFRQKVSTEDAVLDLTQHVAKNLDSKNKCLGIFLDLSKAFDTVSVSLLISKLELIGVRGIALDIFRDYLRNRTQRVKINTYLSDAEYVPFGVPQGSILGPSLFQIYINDLCNLKLPQCRIFTYADDTAIIVQGPTWDSVKSAAESALTTIMTWLNSNLLTLNLQKSCYIPFVIRRKNSPLDAFSITAHSCRPNNTPPTSCSCPNLTRTINAKYLGVQIDSELKWDKQIDALITRTLRLLHIFKSLRESANLDTLKMVYFGLCQSVLGYCITVWGGAGKTFLLKLERAQRAILKVMTRKPYRYPTTQLYSDCKVLTVRQLFVLRAVLHKHSSIPPSNREKRTLSIPSTPHKTAFARHQYFILSSFIYKKIHKKLNIIDMSKWELKHKLSEWLLQQDYDHTESILTYLA</sequence>
<evidence type="ECO:0000313" key="3">
    <source>
        <dbReference type="EMBL" id="PCG76539.1"/>
    </source>
</evidence>
<name>A0A2A4JXL1_HELVI</name>
<evidence type="ECO:0000259" key="2">
    <source>
        <dbReference type="PROSITE" id="PS50878"/>
    </source>
</evidence>
<dbReference type="PROSITE" id="PS50878">
    <property type="entry name" value="RT_POL"/>
    <property type="match status" value="1"/>
</dbReference>
<accession>A0A2A4JXL1</accession>
<gene>
    <name evidence="3" type="ORF">B5V51_9240</name>
</gene>
<reference evidence="3" key="1">
    <citation type="submission" date="2017-09" db="EMBL/GenBank/DDBJ databases">
        <title>Contemporary evolution of a Lepidopteran species, Heliothis virescens, in response to modern agricultural practices.</title>
        <authorList>
            <person name="Fritz M.L."/>
            <person name="Deyonke A.M."/>
            <person name="Papanicolaou A."/>
            <person name="Micinski S."/>
            <person name="Westbrook J."/>
            <person name="Gould F."/>
        </authorList>
    </citation>
    <scope>NUCLEOTIDE SEQUENCE [LARGE SCALE GENOMIC DNA]</scope>
    <source>
        <strain evidence="3">HvINT-</strain>
        <tissue evidence="3">Whole body</tissue>
    </source>
</reference>
<dbReference type="InterPro" id="IPR000477">
    <property type="entry name" value="RT_dom"/>
</dbReference>
<comment type="caution">
    <text evidence="3">The sequence shown here is derived from an EMBL/GenBank/DDBJ whole genome shotgun (WGS) entry which is preliminary data.</text>
</comment>
<dbReference type="InterPro" id="IPR043502">
    <property type="entry name" value="DNA/RNA_pol_sf"/>
</dbReference>
<dbReference type="Gene3D" id="3.60.10.10">
    <property type="entry name" value="Endonuclease/exonuclease/phosphatase"/>
    <property type="match status" value="1"/>
</dbReference>
<proteinExistence type="predicted"/>
<dbReference type="InterPro" id="IPR036691">
    <property type="entry name" value="Endo/exonu/phosph_ase_sf"/>
</dbReference>
<dbReference type="CDD" id="cd01650">
    <property type="entry name" value="RT_nLTR_like"/>
    <property type="match status" value="1"/>
</dbReference>
<evidence type="ECO:0000256" key="1">
    <source>
        <dbReference type="SAM" id="MobiDB-lite"/>
    </source>
</evidence>
<dbReference type="Pfam" id="PF00078">
    <property type="entry name" value="RVT_1"/>
    <property type="match status" value="1"/>
</dbReference>
<dbReference type="SUPFAM" id="SSF56219">
    <property type="entry name" value="DNase I-like"/>
    <property type="match status" value="1"/>
</dbReference>
<feature type="region of interest" description="Disordered" evidence="1">
    <location>
        <begin position="433"/>
        <end position="452"/>
    </location>
</feature>
<dbReference type="PANTHER" id="PTHR19446">
    <property type="entry name" value="REVERSE TRANSCRIPTASES"/>
    <property type="match status" value="1"/>
</dbReference>
<dbReference type="STRING" id="7102.A0A2A4JXL1"/>
<dbReference type="AlphaFoldDB" id="A0A2A4JXL1"/>
<dbReference type="EMBL" id="NWSH01000417">
    <property type="protein sequence ID" value="PCG76539.1"/>
    <property type="molecule type" value="Genomic_DNA"/>
</dbReference>
<dbReference type="GO" id="GO:0071897">
    <property type="term" value="P:DNA biosynthetic process"/>
    <property type="evidence" value="ECO:0007669"/>
    <property type="project" value="UniProtKB-ARBA"/>
</dbReference>
<protein>
    <recommendedName>
        <fullName evidence="2">Reverse transcriptase domain-containing protein</fullName>
    </recommendedName>
</protein>
<organism evidence="3">
    <name type="scientific">Heliothis virescens</name>
    <name type="common">Tobacco budworm moth</name>
    <dbReference type="NCBI Taxonomy" id="7102"/>
    <lineage>
        <taxon>Eukaryota</taxon>
        <taxon>Metazoa</taxon>
        <taxon>Ecdysozoa</taxon>
        <taxon>Arthropoda</taxon>
        <taxon>Hexapoda</taxon>
        <taxon>Insecta</taxon>
        <taxon>Pterygota</taxon>
        <taxon>Neoptera</taxon>
        <taxon>Endopterygota</taxon>
        <taxon>Lepidoptera</taxon>
        <taxon>Glossata</taxon>
        <taxon>Ditrysia</taxon>
        <taxon>Noctuoidea</taxon>
        <taxon>Noctuidae</taxon>
        <taxon>Heliothinae</taxon>
        <taxon>Heliothis</taxon>
    </lineage>
</organism>
<feature type="domain" description="Reverse transcriptase" evidence="2">
    <location>
        <begin position="510"/>
        <end position="764"/>
    </location>
</feature>
<dbReference type="SUPFAM" id="SSF56672">
    <property type="entry name" value="DNA/RNA polymerases"/>
    <property type="match status" value="1"/>
</dbReference>